<organism evidence="7 8">
    <name type="scientific">Periconia digitata</name>
    <dbReference type="NCBI Taxonomy" id="1303443"/>
    <lineage>
        <taxon>Eukaryota</taxon>
        <taxon>Fungi</taxon>
        <taxon>Dikarya</taxon>
        <taxon>Ascomycota</taxon>
        <taxon>Pezizomycotina</taxon>
        <taxon>Dothideomycetes</taxon>
        <taxon>Pleosporomycetidae</taxon>
        <taxon>Pleosporales</taxon>
        <taxon>Massarineae</taxon>
        <taxon>Periconiaceae</taxon>
        <taxon>Periconia</taxon>
    </lineage>
</organism>
<dbReference type="PROSITE" id="PS00028">
    <property type="entry name" value="ZINC_FINGER_C2H2_1"/>
    <property type="match status" value="1"/>
</dbReference>
<dbReference type="SUPFAM" id="SSF52540">
    <property type="entry name" value="P-loop containing nucleoside triphosphate hydrolases"/>
    <property type="match status" value="2"/>
</dbReference>
<feature type="compositionally biased region" description="Basic residues" evidence="5">
    <location>
        <begin position="446"/>
        <end position="456"/>
    </location>
</feature>
<evidence type="ECO:0000256" key="5">
    <source>
        <dbReference type="SAM" id="MobiDB-lite"/>
    </source>
</evidence>
<feature type="compositionally biased region" description="Basic and acidic residues" evidence="5">
    <location>
        <begin position="493"/>
        <end position="516"/>
    </location>
</feature>
<comment type="similarity">
    <text evidence="1">Belongs to the IPP transferase family.</text>
</comment>
<dbReference type="EMBL" id="CAOQHR010000003">
    <property type="protein sequence ID" value="CAI6332664.1"/>
    <property type="molecule type" value="Genomic_DNA"/>
</dbReference>
<dbReference type="GO" id="GO:0005739">
    <property type="term" value="C:mitochondrion"/>
    <property type="evidence" value="ECO:0007669"/>
    <property type="project" value="TreeGrafter"/>
</dbReference>
<evidence type="ECO:0000259" key="6">
    <source>
        <dbReference type="PROSITE" id="PS00028"/>
    </source>
</evidence>
<dbReference type="SUPFAM" id="SSF57667">
    <property type="entry name" value="beta-beta-alpha zinc fingers"/>
    <property type="match status" value="1"/>
</dbReference>
<dbReference type="InterPro" id="IPR030666">
    <property type="entry name" value="IPP_transferase_euk"/>
</dbReference>
<evidence type="ECO:0000256" key="1">
    <source>
        <dbReference type="ARBA" id="ARBA00005842"/>
    </source>
</evidence>
<evidence type="ECO:0000256" key="2">
    <source>
        <dbReference type="ARBA" id="ARBA00022679"/>
    </source>
</evidence>
<accession>A0A9W4UBK4</accession>
<dbReference type="Pfam" id="PF01715">
    <property type="entry name" value="IPPT"/>
    <property type="match status" value="1"/>
</dbReference>
<dbReference type="PANTHER" id="PTHR11088">
    <property type="entry name" value="TRNA DIMETHYLALLYLTRANSFERASE"/>
    <property type="match status" value="1"/>
</dbReference>
<dbReference type="PIRSF" id="PIRSF039110">
    <property type="entry name" value="IPP_transferase"/>
    <property type="match status" value="1"/>
</dbReference>
<evidence type="ECO:0000256" key="3">
    <source>
        <dbReference type="ARBA" id="ARBA00022741"/>
    </source>
</evidence>
<dbReference type="InterPro" id="IPR003593">
    <property type="entry name" value="AAA+_ATPase"/>
</dbReference>
<dbReference type="InterPro" id="IPR018022">
    <property type="entry name" value="IPT"/>
</dbReference>
<dbReference type="HAMAP" id="MF_00185">
    <property type="entry name" value="IPP_trans"/>
    <property type="match status" value="1"/>
</dbReference>
<dbReference type="InterPro" id="IPR036236">
    <property type="entry name" value="Znf_C2H2_sf"/>
</dbReference>
<dbReference type="Gene3D" id="3.30.160.60">
    <property type="entry name" value="Classic Zinc Finger"/>
    <property type="match status" value="1"/>
</dbReference>
<dbReference type="GO" id="GO:0005524">
    <property type="term" value="F:ATP binding"/>
    <property type="evidence" value="ECO:0007669"/>
    <property type="project" value="UniProtKB-KW"/>
</dbReference>
<keyword evidence="8" id="KW-1185">Reference proteome</keyword>
<sequence>MTLTSAKGIELMFRTVRLFSTKRMAAAPAKPLIAIVGATGTGKSELAVEIAKKYNGEIINGDAMQLYQGLPIITNKITTDERKGLPHHLLGCIGLEEESWTVSKFVKEAVQTIEDIHGRGKLPILVGGTHYYTQSLLFKDAILEKQETEYIDSSNHSFAILDEPTEVILEKLKEVDPVMADRWHPNERRKIQRSLEIYLKSGKPASQMYDERRLKRELSPNSGEAQEHTTGFRFPTLVLWVHADRGALNARLESRVDKMIERGLLDEVKTLSEFKVLHESRAKATIDQSRGIWVSIGYKEFLDYQAALNDPSITAKEREGLKSIAIERTQAATRQYAKRQIRWIQIKLLNALIGVDQQKNTFLMDGSDVAKWDETVAQPALGITEDFLTGKPLPNPAELSQAAREMLTPRRNYDLSQRPDLWQKRTCEACGTVLVNENDWNLHIKSRTHRRATSAKKKLESGSTDAKRKEKSEQEDMIDVLTSSFDPFDEPVVGEKAEEISKEQPHSPGSKHYEDH</sequence>
<proteinExistence type="inferred from homology"/>
<evidence type="ECO:0000256" key="4">
    <source>
        <dbReference type="ARBA" id="ARBA00022840"/>
    </source>
</evidence>
<keyword evidence="4" id="KW-0067">ATP-binding</keyword>
<dbReference type="PANTHER" id="PTHR11088:SF89">
    <property type="entry name" value="TRNA DIMETHYLALLYLTRANSFERASE"/>
    <property type="match status" value="1"/>
</dbReference>
<dbReference type="InterPro" id="IPR039657">
    <property type="entry name" value="Dimethylallyltransferase"/>
</dbReference>
<dbReference type="NCBIfam" id="TIGR00174">
    <property type="entry name" value="miaA"/>
    <property type="match status" value="1"/>
</dbReference>
<comment type="caution">
    <text evidence="7">The sequence shown here is derived from an EMBL/GenBank/DDBJ whole genome shotgun (WGS) entry which is preliminary data.</text>
</comment>
<protein>
    <recommendedName>
        <fullName evidence="6">C2H2-type domain-containing protein</fullName>
    </recommendedName>
</protein>
<name>A0A9W4UBK4_9PLEO</name>
<dbReference type="GO" id="GO:0006400">
    <property type="term" value="P:tRNA modification"/>
    <property type="evidence" value="ECO:0007669"/>
    <property type="project" value="TreeGrafter"/>
</dbReference>
<dbReference type="SMART" id="SM00382">
    <property type="entry name" value="AAA"/>
    <property type="match status" value="1"/>
</dbReference>
<dbReference type="InterPro" id="IPR013087">
    <property type="entry name" value="Znf_C2H2_type"/>
</dbReference>
<evidence type="ECO:0000313" key="8">
    <source>
        <dbReference type="Proteomes" id="UP001152607"/>
    </source>
</evidence>
<evidence type="ECO:0000313" key="7">
    <source>
        <dbReference type="EMBL" id="CAI6332664.1"/>
    </source>
</evidence>
<gene>
    <name evidence="7" type="ORF">PDIGIT_LOCUS5692</name>
</gene>
<dbReference type="Gene3D" id="1.10.20.140">
    <property type="match status" value="1"/>
</dbReference>
<dbReference type="AlphaFoldDB" id="A0A9W4UBK4"/>
<keyword evidence="2" id="KW-0808">Transferase</keyword>
<dbReference type="Gene3D" id="3.40.50.300">
    <property type="entry name" value="P-loop containing nucleotide triphosphate hydrolases"/>
    <property type="match status" value="1"/>
</dbReference>
<dbReference type="OrthoDB" id="775260at2759"/>
<keyword evidence="3" id="KW-0547">Nucleotide-binding</keyword>
<dbReference type="GO" id="GO:0052381">
    <property type="term" value="F:tRNA dimethylallyltransferase activity"/>
    <property type="evidence" value="ECO:0007669"/>
    <property type="project" value="InterPro"/>
</dbReference>
<feature type="domain" description="C2H2-type" evidence="6">
    <location>
        <begin position="427"/>
        <end position="449"/>
    </location>
</feature>
<reference evidence="7" key="1">
    <citation type="submission" date="2023-01" db="EMBL/GenBank/DDBJ databases">
        <authorList>
            <person name="Van Ghelder C."/>
            <person name="Rancurel C."/>
        </authorList>
    </citation>
    <scope>NUCLEOTIDE SEQUENCE</scope>
    <source>
        <strain evidence="7">CNCM I-4278</strain>
    </source>
</reference>
<dbReference type="InterPro" id="IPR027417">
    <property type="entry name" value="P-loop_NTPase"/>
</dbReference>
<dbReference type="Proteomes" id="UP001152607">
    <property type="component" value="Unassembled WGS sequence"/>
</dbReference>
<feature type="compositionally biased region" description="Basic and acidic residues" evidence="5">
    <location>
        <begin position="457"/>
        <end position="474"/>
    </location>
</feature>
<feature type="region of interest" description="Disordered" evidence="5">
    <location>
        <begin position="446"/>
        <end position="516"/>
    </location>
</feature>